<dbReference type="PROSITE" id="PS51656">
    <property type="entry name" value="4FE4S"/>
    <property type="match status" value="1"/>
</dbReference>
<dbReference type="SUPFAM" id="SSF54862">
    <property type="entry name" value="4Fe-4S ferredoxins"/>
    <property type="match status" value="1"/>
</dbReference>
<dbReference type="AlphaFoldDB" id="A0A078KJS7"/>
<dbReference type="GO" id="GO:0046872">
    <property type="term" value="F:metal ion binding"/>
    <property type="evidence" value="ECO:0007669"/>
    <property type="project" value="UniProtKB-KW"/>
</dbReference>
<dbReference type="Pfam" id="PF02906">
    <property type="entry name" value="Fe_hyd_lg_C"/>
    <property type="match status" value="2"/>
</dbReference>
<evidence type="ECO:0000256" key="3">
    <source>
        <dbReference type="ARBA" id="ARBA00023004"/>
    </source>
</evidence>
<dbReference type="EMBL" id="LM995447">
    <property type="protein sequence ID" value="CDZ23866.1"/>
    <property type="molecule type" value="Genomic_DNA"/>
</dbReference>
<dbReference type="PANTHER" id="PTHR43560">
    <property type="entry name" value="ION-TRANSLOCATING OXIDOREDUCTASE COMPLEX SUBUNIT B"/>
    <property type="match status" value="1"/>
</dbReference>
<evidence type="ECO:0000259" key="5">
    <source>
        <dbReference type="PROSITE" id="PS51379"/>
    </source>
</evidence>
<dbReference type="GO" id="GO:0051539">
    <property type="term" value="F:4 iron, 4 sulfur cluster binding"/>
    <property type="evidence" value="ECO:0007669"/>
    <property type="project" value="UniProtKB-KW"/>
</dbReference>
<dbReference type="Gene3D" id="1.10.15.40">
    <property type="entry name" value="Electron transport complex subunit B, putative Fe-S cluster"/>
    <property type="match status" value="1"/>
</dbReference>
<dbReference type="HOGENOM" id="CLU_036585_0_0_9"/>
<dbReference type="Pfam" id="PF13237">
    <property type="entry name" value="Fer4_10"/>
    <property type="match status" value="1"/>
</dbReference>
<organism evidence="7 8">
    <name type="scientific">[Clostridium] cellulosi</name>
    <dbReference type="NCBI Taxonomy" id="29343"/>
    <lineage>
        <taxon>Bacteria</taxon>
        <taxon>Bacillati</taxon>
        <taxon>Bacillota</taxon>
        <taxon>Clostridia</taxon>
        <taxon>Eubacteriales</taxon>
        <taxon>Oscillospiraceae</taxon>
        <taxon>Oscillospiraceae incertae sedis</taxon>
    </lineage>
</organism>
<dbReference type="PROSITE" id="PS00198">
    <property type="entry name" value="4FE4S_FER_1"/>
    <property type="match status" value="1"/>
</dbReference>
<dbReference type="InterPro" id="IPR007202">
    <property type="entry name" value="4Fe-4S_dom"/>
</dbReference>
<dbReference type="InterPro" id="IPR017900">
    <property type="entry name" value="4Fe4S_Fe_S_CS"/>
</dbReference>
<proteinExistence type="predicted"/>
<dbReference type="KEGG" id="ccel:CCDG5_0737"/>
<dbReference type="PANTHER" id="PTHR43560:SF1">
    <property type="entry name" value="ION-TRANSLOCATING OXIDOREDUCTASE COMPLEX SUBUNIT B"/>
    <property type="match status" value="1"/>
</dbReference>
<dbReference type="InterPro" id="IPR050395">
    <property type="entry name" value="4Fe4S_Ferredoxin_RnfB"/>
</dbReference>
<keyword evidence="2" id="KW-0479">Metal-binding</keyword>
<dbReference type="Proteomes" id="UP000032431">
    <property type="component" value="Chromosome I"/>
</dbReference>
<dbReference type="PROSITE" id="PS51379">
    <property type="entry name" value="4FE4S_FER_2"/>
    <property type="match status" value="2"/>
</dbReference>
<dbReference type="Pfam" id="PF04060">
    <property type="entry name" value="FeS"/>
    <property type="match status" value="1"/>
</dbReference>
<evidence type="ECO:0000256" key="1">
    <source>
        <dbReference type="ARBA" id="ARBA00022485"/>
    </source>
</evidence>
<evidence type="ECO:0000256" key="4">
    <source>
        <dbReference type="ARBA" id="ARBA00023014"/>
    </source>
</evidence>
<evidence type="ECO:0000313" key="8">
    <source>
        <dbReference type="Proteomes" id="UP000032431"/>
    </source>
</evidence>
<feature type="domain" description="4Fe-4S ferredoxin-type" evidence="5">
    <location>
        <begin position="6"/>
        <end position="34"/>
    </location>
</feature>
<dbReference type="SUPFAM" id="SSF53920">
    <property type="entry name" value="Fe-only hydrogenase"/>
    <property type="match status" value="1"/>
</dbReference>
<evidence type="ECO:0008006" key="9">
    <source>
        <dbReference type="Google" id="ProtNLM"/>
    </source>
</evidence>
<reference evidence="8" key="1">
    <citation type="submission" date="2014-07" db="EMBL/GenBank/DDBJ databases">
        <authorList>
            <person name="Wibberg D."/>
        </authorList>
    </citation>
    <scope>NUCLEOTIDE SEQUENCE [LARGE SCALE GENOMIC DNA]</scope>
    <source>
        <strain evidence="8">DG5</strain>
    </source>
</reference>
<sequence length="441" mass="48506">MSDFYHSVTLDSSRCKGCINCIKRCPTEAIRVRNGKASIIPERCIDCGECIRVCPQHAKKAVFDSLDCLKEFKWKVALPAPSLYGQFNNLDNIDKVLTAFKRIGFDDVFEVSSAAEIVSDCTRKLMSTGKLPRPVISSACPAVTRLIRVRFPNLCQNVLPVLAPVEVAAMMARREAVKKTGLKANEIGIFFISPCPAKVTYVRTPLGTRKSEINYVLAISNIYPKIAGIIKHMDDPEPLSHSGIIGVGWAGSGGEASALLKEQYLAADGIENVIQVLEEVEDEKLSEVDFIELNACSGGCVGGVLTVENPYIAKARLQRLRKYLPVSRNHVDGEVPASVMWTLPLEYIPVLKLDNDVSVAMKKLMAIDTLLKEMPGLDCGSCGAPSCRAFCEDVIRGMADKGDCIFKLRERINKLVDELSLLEGYLPPPFRKPDQPEGEQK</sequence>
<name>A0A078KJS7_9FIRM</name>
<evidence type="ECO:0000313" key="7">
    <source>
        <dbReference type="EMBL" id="CDZ23866.1"/>
    </source>
</evidence>
<dbReference type="InterPro" id="IPR004108">
    <property type="entry name" value="Fe_hydrogenase_lsu_C"/>
</dbReference>
<dbReference type="InterPro" id="IPR009016">
    <property type="entry name" value="Fe_hydrogenase"/>
</dbReference>
<evidence type="ECO:0000256" key="2">
    <source>
        <dbReference type="ARBA" id="ARBA00022723"/>
    </source>
</evidence>
<dbReference type="Gene3D" id="3.40.950.10">
    <property type="entry name" value="Fe-only Hydrogenase (Larger Subunit), Chain L, domain 3"/>
    <property type="match status" value="1"/>
</dbReference>
<evidence type="ECO:0000259" key="6">
    <source>
        <dbReference type="PROSITE" id="PS51656"/>
    </source>
</evidence>
<dbReference type="PATRIC" id="fig|29343.3.peg.771"/>
<dbReference type="STRING" id="29343.CCDG5_0737"/>
<protein>
    <recommendedName>
        <fullName evidence="9">Ferredoxin</fullName>
    </recommendedName>
</protein>
<keyword evidence="1" id="KW-0004">4Fe-4S</keyword>
<dbReference type="OrthoDB" id="9798098at2"/>
<gene>
    <name evidence="7" type="ORF">CCDG5_0737</name>
</gene>
<dbReference type="InterPro" id="IPR017896">
    <property type="entry name" value="4Fe4S_Fe-S-bd"/>
</dbReference>
<feature type="domain" description="4Fe-4S ferredoxin-type" evidence="5">
    <location>
        <begin position="35"/>
        <end position="64"/>
    </location>
</feature>
<keyword evidence="3" id="KW-0408">Iron</keyword>
<accession>A0A078KJS7</accession>
<feature type="domain" description="4Fe-4S" evidence="6">
    <location>
        <begin position="361"/>
        <end position="421"/>
    </location>
</feature>
<dbReference type="Gene3D" id="3.30.70.20">
    <property type="match status" value="1"/>
</dbReference>
<keyword evidence="4" id="KW-0411">Iron-sulfur</keyword>
<keyword evidence="8" id="KW-1185">Reference proteome</keyword>